<evidence type="ECO:0000256" key="4">
    <source>
        <dbReference type="ARBA" id="ARBA00009743"/>
    </source>
</evidence>
<dbReference type="InterPro" id="IPR013780">
    <property type="entry name" value="Glyco_hydro_b"/>
</dbReference>
<evidence type="ECO:0000256" key="13">
    <source>
        <dbReference type="RuleBase" id="RU361168"/>
    </source>
</evidence>
<comment type="subcellular location">
    <subcellularLocation>
        <location evidence="3">Secreted</location>
    </subcellularLocation>
</comment>
<feature type="chain" id="PRO_5041450923" description="Alpha-galactosidase" evidence="14">
    <location>
        <begin position="23"/>
        <end position="552"/>
    </location>
</feature>
<evidence type="ECO:0000313" key="17">
    <source>
        <dbReference type="EMBL" id="KAJ9617697.1"/>
    </source>
</evidence>
<dbReference type="EC" id="3.2.1.22" evidence="5 13"/>
<comment type="catalytic activity">
    <reaction evidence="1 13">
        <text>Hydrolysis of terminal, non-reducing alpha-D-galactose residues in alpha-D-galactosides, including galactose oligosaccharides, galactomannans and galactolipids.</text>
        <dbReference type="EC" id="3.2.1.22"/>
    </reaction>
</comment>
<dbReference type="CDD" id="cd23425">
    <property type="entry name" value="beta-trefoil_Ricin_AglA"/>
    <property type="match status" value="1"/>
</dbReference>
<keyword evidence="9 13" id="KW-0378">Hydrolase</keyword>
<feature type="domain" description="Ricin B lectin" evidence="15">
    <location>
        <begin position="425"/>
        <end position="540"/>
    </location>
</feature>
<dbReference type="Gene3D" id="2.60.40.1180">
    <property type="entry name" value="Golgi alpha-mannosidase II"/>
    <property type="match status" value="1"/>
</dbReference>
<evidence type="ECO:0000313" key="18">
    <source>
        <dbReference type="Proteomes" id="UP001172681"/>
    </source>
</evidence>
<dbReference type="PRINTS" id="PR00740">
    <property type="entry name" value="GLHYDRLASE27"/>
</dbReference>
<evidence type="ECO:0000256" key="8">
    <source>
        <dbReference type="ARBA" id="ARBA00022734"/>
    </source>
</evidence>
<evidence type="ECO:0000256" key="10">
    <source>
        <dbReference type="ARBA" id="ARBA00023157"/>
    </source>
</evidence>
<dbReference type="Pfam" id="PF17801">
    <property type="entry name" value="Melibiase_C"/>
    <property type="match status" value="1"/>
</dbReference>
<dbReference type="SUPFAM" id="SSF51445">
    <property type="entry name" value="(Trans)glycosidases"/>
    <property type="match status" value="1"/>
</dbReference>
<evidence type="ECO:0000256" key="11">
    <source>
        <dbReference type="ARBA" id="ARBA00023180"/>
    </source>
</evidence>
<evidence type="ECO:0000256" key="2">
    <source>
        <dbReference type="ARBA" id="ARBA00003969"/>
    </source>
</evidence>
<dbReference type="Pfam" id="PF16499">
    <property type="entry name" value="Melibiase_2"/>
    <property type="match status" value="1"/>
</dbReference>
<evidence type="ECO:0000256" key="12">
    <source>
        <dbReference type="ARBA" id="ARBA00023295"/>
    </source>
</evidence>
<organism evidence="17 18">
    <name type="scientific">Knufia peltigerae</name>
    <dbReference type="NCBI Taxonomy" id="1002370"/>
    <lineage>
        <taxon>Eukaryota</taxon>
        <taxon>Fungi</taxon>
        <taxon>Dikarya</taxon>
        <taxon>Ascomycota</taxon>
        <taxon>Pezizomycotina</taxon>
        <taxon>Eurotiomycetes</taxon>
        <taxon>Chaetothyriomycetidae</taxon>
        <taxon>Chaetothyriales</taxon>
        <taxon>Trichomeriaceae</taxon>
        <taxon>Knufia</taxon>
    </lineage>
</organism>
<evidence type="ECO:0000256" key="3">
    <source>
        <dbReference type="ARBA" id="ARBA00004613"/>
    </source>
</evidence>
<reference evidence="17" key="1">
    <citation type="submission" date="2022-10" db="EMBL/GenBank/DDBJ databases">
        <title>Culturing micro-colonial fungi from biological soil crusts in the Mojave desert and describing Neophaeococcomyces mojavensis, and introducing the new genera and species Taxawa tesnikishii.</title>
        <authorList>
            <person name="Kurbessoian T."/>
            <person name="Stajich J.E."/>
        </authorList>
    </citation>
    <scope>NUCLEOTIDE SEQUENCE</scope>
    <source>
        <strain evidence="17">TK_35</strain>
    </source>
</reference>
<dbReference type="InterPro" id="IPR035992">
    <property type="entry name" value="Ricin_B-like_lectins"/>
</dbReference>
<dbReference type="InterPro" id="IPR041233">
    <property type="entry name" value="Melibiase_C"/>
</dbReference>
<proteinExistence type="inferred from homology"/>
<dbReference type="Pfam" id="PF00652">
    <property type="entry name" value="Ricin_B_lectin"/>
    <property type="match status" value="1"/>
</dbReference>
<dbReference type="InterPro" id="IPR017853">
    <property type="entry name" value="GH"/>
</dbReference>
<dbReference type="InterPro" id="IPR002241">
    <property type="entry name" value="Glyco_hydro_27"/>
</dbReference>
<evidence type="ECO:0000256" key="6">
    <source>
        <dbReference type="ARBA" id="ARBA00022525"/>
    </source>
</evidence>
<evidence type="ECO:0000256" key="7">
    <source>
        <dbReference type="ARBA" id="ARBA00022729"/>
    </source>
</evidence>
<dbReference type="Gene3D" id="2.80.10.50">
    <property type="match status" value="1"/>
</dbReference>
<dbReference type="Proteomes" id="UP001172681">
    <property type="component" value="Unassembled WGS sequence"/>
</dbReference>
<dbReference type="PANTHER" id="PTHR11452:SF91">
    <property type="entry name" value="ALPHA-GALACTOSIDASE A-RELATED"/>
    <property type="match status" value="1"/>
</dbReference>
<keyword evidence="12 13" id="KW-0326">Glycosidase</keyword>
<evidence type="ECO:0000259" key="16">
    <source>
        <dbReference type="Pfam" id="PF17801"/>
    </source>
</evidence>
<evidence type="ECO:0000256" key="14">
    <source>
        <dbReference type="SAM" id="SignalP"/>
    </source>
</evidence>
<dbReference type="GO" id="GO:0030246">
    <property type="term" value="F:carbohydrate binding"/>
    <property type="evidence" value="ECO:0007669"/>
    <property type="project" value="UniProtKB-KW"/>
</dbReference>
<dbReference type="Gene3D" id="3.20.20.70">
    <property type="entry name" value="Aldolase class I"/>
    <property type="match status" value="1"/>
</dbReference>
<evidence type="ECO:0000256" key="5">
    <source>
        <dbReference type="ARBA" id="ARBA00012755"/>
    </source>
</evidence>
<dbReference type="FunFam" id="3.20.20.70:FF:000177">
    <property type="entry name" value="Alpha-galactosidase"/>
    <property type="match status" value="1"/>
</dbReference>
<dbReference type="EMBL" id="JAPDRN010000155">
    <property type="protein sequence ID" value="KAJ9617697.1"/>
    <property type="molecule type" value="Genomic_DNA"/>
</dbReference>
<accession>A0AA38XR68</accession>
<comment type="function">
    <text evidence="2">Hydrolyzes a variety of simple alpha-D-galactoside as well as more complex molecules such as oligosaccharides and polysaccharides.</text>
</comment>
<comment type="similarity">
    <text evidence="4 13">Belongs to the glycosyl hydrolase 27 family.</text>
</comment>
<dbReference type="SUPFAM" id="SSF50370">
    <property type="entry name" value="Ricin B-like lectins"/>
    <property type="match status" value="1"/>
</dbReference>
<sequence length="552" mass="59083">MLAGMVPSTTAVLISLATLAAASVESPWLSPKPPMGFNNWSRFQCALNESLFTQTADAMLSRGLLAAGYDRLNLDDCWALHSRAADGSLQWDPVKFPHGIPWLSDYLKQRGFKLGIYGDSGNKTCGGYPGSLGYEALDAKTFSDWGVDFLKLDACNMPSTTGAKYDESSYAPIFENWHNVLMALPTPLVFSESAPAYFSREANLSDWHRVMSWVPAYGELARHSADIVNFATTGGGGSAWESVMYNYGVNTMLARYQRAGFVNDPDFLIPDHPGLTMDEKRSQVALWASLGAPLIISAWIPGLSEDEMDLLTNTRIIAVDQDTLGLQATLVSQDGEWDVLTRSLSGGERLLTILNRGESMSSHQVDLERVGLSSADNCTYSVQELWGGGTSQATGHVEVGHVPAHGTAMLKIASDDTTCMTTIPTGMVFNTPSGNCLTNNGLGLLTVSPCNAADGQVWQVHPDGSLNTLSHKTECLTNAGNQSLSLSTCEPGVAAQQWVSHVSGNLVSLISGECLTIGGAGAGRRNVPTLAVCLDEMNEQIFGLPSGVNIVS</sequence>
<dbReference type="AlphaFoldDB" id="A0AA38XR68"/>
<evidence type="ECO:0000256" key="9">
    <source>
        <dbReference type="ARBA" id="ARBA00022801"/>
    </source>
</evidence>
<keyword evidence="11" id="KW-0325">Glycoprotein</keyword>
<dbReference type="GO" id="GO:0005975">
    <property type="term" value="P:carbohydrate metabolic process"/>
    <property type="evidence" value="ECO:0007669"/>
    <property type="project" value="InterPro"/>
</dbReference>
<dbReference type="GO" id="GO:0004557">
    <property type="term" value="F:alpha-galactosidase activity"/>
    <property type="evidence" value="ECO:0007669"/>
    <property type="project" value="UniProtKB-EC"/>
</dbReference>
<keyword evidence="18" id="KW-1185">Reference proteome</keyword>
<name>A0AA38XR68_9EURO</name>
<keyword evidence="6" id="KW-0964">Secreted</keyword>
<evidence type="ECO:0000259" key="15">
    <source>
        <dbReference type="Pfam" id="PF00652"/>
    </source>
</evidence>
<dbReference type="CDD" id="cd14792">
    <property type="entry name" value="GH27"/>
    <property type="match status" value="1"/>
</dbReference>
<feature type="signal peptide" evidence="14">
    <location>
        <begin position="1"/>
        <end position="22"/>
    </location>
</feature>
<dbReference type="PANTHER" id="PTHR11452">
    <property type="entry name" value="ALPHA-GALACTOSIDASE/ALPHA-N-ACETYLGALACTOSAMINIDASE"/>
    <property type="match status" value="1"/>
</dbReference>
<gene>
    <name evidence="17" type="ORF">H2204_013509</name>
</gene>
<comment type="caution">
    <text evidence="17">The sequence shown here is derived from an EMBL/GenBank/DDBJ whole genome shotgun (WGS) entry which is preliminary data.</text>
</comment>
<dbReference type="SUPFAM" id="SSF51011">
    <property type="entry name" value="Glycosyl hydrolase domain"/>
    <property type="match status" value="1"/>
</dbReference>
<protein>
    <recommendedName>
        <fullName evidence="5 13">Alpha-galactosidase</fullName>
        <ecNumber evidence="5 13">3.2.1.22</ecNumber>
    </recommendedName>
    <alternativeName>
        <fullName evidence="13">Melibiase</fullName>
    </alternativeName>
</protein>
<dbReference type="GO" id="GO:0005576">
    <property type="term" value="C:extracellular region"/>
    <property type="evidence" value="ECO:0007669"/>
    <property type="project" value="UniProtKB-SubCell"/>
</dbReference>
<keyword evidence="8" id="KW-0430">Lectin</keyword>
<dbReference type="InterPro" id="IPR013785">
    <property type="entry name" value="Aldolase_TIM"/>
</dbReference>
<feature type="domain" description="Alpha galactosidase C-terminal" evidence="16">
    <location>
        <begin position="334"/>
        <end position="412"/>
    </location>
</feature>
<dbReference type="InterPro" id="IPR000772">
    <property type="entry name" value="Ricin_B_lectin"/>
</dbReference>
<dbReference type="PROSITE" id="PS50231">
    <property type="entry name" value="RICIN_B_LECTIN"/>
    <property type="match status" value="1"/>
</dbReference>
<keyword evidence="10 13" id="KW-1015">Disulfide bond</keyword>
<keyword evidence="7 14" id="KW-0732">Signal</keyword>
<evidence type="ECO:0000256" key="1">
    <source>
        <dbReference type="ARBA" id="ARBA00001255"/>
    </source>
</evidence>